<dbReference type="PANTHER" id="PTHR11786">
    <property type="entry name" value="N-HYDROXYARYLAMINE O-ACETYLTRANSFERASE"/>
    <property type="match status" value="1"/>
</dbReference>
<dbReference type="Pfam" id="PF00797">
    <property type="entry name" value="Acetyltransf_2"/>
    <property type="match status" value="1"/>
</dbReference>
<protein>
    <submittedName>
        <fullName evidence="3">Arylamine N-acetyltransferase</fullName>
    </submittedName>
</protein>
<evidence type="ECO:0000256" key="2">
    <source>
        <dbReference type="RuleBase" id="RU003452"/>
    </source>
</evidence>
<dbReference type="PRINTS" id="PR01543">
    <property type="entry name" value="ANATRNSFRASE"/>
</dbReference>
<gene>
    <name evidence="3" type="ORF">IFO66_21660</name>
</gene>
<dbReference type="InterPro" id="IPR038765">
    <property type="entry name" value="Papain-like_cys_pep_sf"/>
</dbReference>
<keyword evidence="4" id="KW-1185">Reference proteome</keyword>
<accession>A0ABR9B4T6</accession>
<proteinExistence type="inferred from homology"/>
<dbReference type="SUPFAM" id="SSF54001">
    <property type="entry name" value="Cysteine proteinases"/>
    <property type="match status" value="1"/>
</dbReference>
<dbReference type="Gene3D" id="3.30.2140.20">
    <property type="match status" value="1"/>
</dbReference>
<name>A0ABR9B4T6_9BACL</name>
<dbReference type="InterPro" id="IPR053710">
    <property type="entry name" value="Arylamine_NAT_domain_sf"/>
</dbReference>
<organism evidence="3 4">
    <name type="scientific">Paenibacillus arenosi</name>
    <dbReference type="NCBI Taxonomy" id="2774142"/>
    <lineage>
        <taxon>Bacteria</taxon>
        <taxon>Bacillati</taxon>
        <taxon>Bacillota</taxon>
        <taxon>Bacilli</taxon>
        <taxon>Bacillales</taxon>
        <taxon>Paenibacillaceae</taxon>
        <taxon>Paenibacillus</taxon>
    </lineage>
</organism>
<dbReference type="InterPro" id="IPR001447">
    <property type="entry name" value="Arylamine_N-AcTrfase"/>
</dbReference>
<evidence type="ECO:0000313" key="4">
    <source>
        <dbReference type="Proteomes" id="UP000634529"/>
    </source>
</evidence>
<dbReference type="PANTHER" id="PTHR11786:SF0">
    <property type="entry name" value="ARYLAMINE N-ACETYLTRANSFERASE 4-RELATED"/>
    <property type="match status" value="1"/>
</dbReference>
<dbReference type="Proteomes" id="UP000634529">
    <property type="component" value="Unassembled WGS sequence"/>
</dbReference>
<evidence type="ECO:0000313" key="3">
    <source>
        <dbReference type="EMBL" id="MBD8500899.1"/>
    </source>
</evidence>
<comment type="similarity">
    <text evidence="1 2">Belongs to the arylamine N-acetyltransferase family.</text>
</comment>
<dbReference type="EMBL" id="JACYTN010000031">
    <property type="protein sequence ID" value="MBD8500899.1"/>
    <property type="molecule type" value="Genomic_DNA"/>
</dbReference>
<comment type="caution">
    <text evidence="3">The sequence shown here is derived from an EMBL/GenBank/DDBJ whole genome shotgun (WGS) entry which is preliminary data.</text>
</comment>
<evidence type="ECO:0000256" key="1">
    <source>
        <dbReference type="ARBA" id="ARBA00006547"/>
    </source>
</evidence>
<reference evidence="3 4" key="1">
    <citation type="submission" date="2020-09" db="EMBL/GenBank/DDBJ databases">
        <title>Paenibacillus sp. CAU 1523 isolated from sand of Haeundae Beach.</title>
        <authorList>
            <person name="Kim W."/>
        </authorList>
    </citation>
    <scope>NUCLEOTIDE SEQUENCE [LARGE SCALE GENOMIC DNA]</scope>
    <source>
        <strain evidence="3 4">CAU 1523</strain>
    </source>
</reference>
<sequence>MSNLTALFLNRIGYTSTTEQGQHETITFEKLPRILELASTSIPFENLRVLTNRTRDITREHLIEDILIHNEGGICYELNALFYLFLIDNGFDAAFTRAIIYDNEAKEYIAWGRTHVTILLKHEGQTYLVDAGVGGNVPLNPVPLTGETVTSTNGEFRVTKVEHELGDCVYEIKLKHKDTDWHINYIFDSTMLLSDLAECTEVQQIVVEHPDSHFNKGPLITKLTSTGNVTLTGSSFTKWENGVVTKDKIDDESFSKLLQEHFGLKQ</sequence>
<dbReference type="RefSeq" id="WP_192027121.1">
    <property type="nucleotide sequence ID" value="NZ_JACYTN010000031.1"/>
</dbReference>